<dbReference type="RefSeq" id="XP_013354980.1">
    <property type="nucleotide sequence ID" value="XM_013499526.1"/>
</dbReference>
<dbReference type="AlphaFoldDB" id="U6K3W9"/>
<dbReference type="EMBL" id="HG684152">
    <property type="protein sequence ID" value="CDJ32415.1"/>
    <property type="molecule type" value="Genomic_DNA"/>
</dbReference>
<gene>
    <name evidence="2" type="ORF">EMH_0012380</name>
</gene>
<feature type="compositionally biased region" description="Polar residues" evidence="1">
    <location>
        <begin position="7"/>
        <end position="16"/>
    </location>
</feature>
<evidence type="ECO:0000256" key="1">
    <source>
        <dbReference type="SAM" id="MobiDB-lite"/>
    </source>
</evidence>
<dbReference type="VEuPathDB" id="ToxoDB:EMH_0012380"/>
<dbReference type="Proteomes" id="UP000030744">
    <property type="component" value="Unassembled WGS sequence"/>
</dbReference>
<organism evidence="2 3">
    <name type="scientific">Eimeria mitis</name>
    <dbReference type="NCBI Taxonomy" id="44415"/>
    <lineage>
        <taxon>Eukaryota</taxon>
        <taxon>Sar</taxon>
        <taxon>Alveolata</taxon>
        <taxon>Apicomplexa</taxon>
        <taxon>Conoidasida</taxon>
        <taxon>Coccidia</taxon>
        <taxon>Eucoccidiorida</taxon>
        <taxon>Eimeriorina</taxon>
        <taxon>Eimeriidae</taxon>
        <taxon>Eimeria</taxon>
    </lineage>
</organism>
<reference evidence="2" key="2">
    <citation type="submission" date="2013-10" db="EMBL/GenBank/DDBJ databases">
        <authorList>
            <person name="Aslett M."/>
        </authorList>
    </citation>
    <scope>NUCLEOTIDE SEQUENCE [LARGE SCALE GENOMIC DNA]</scope>
    <source>
        <strain evidence="2">Houghton</strain>
    </source>
</reference>
<protein>
    <submittedName>
        <fullName evidence="2">Uncharacterized protein</fullName>
    </submittedName>
</protein>
<name>U6K3W9_9EIME</name>
<accession>U6K3W9</accession>
<proteinExistence type="predicted"/>
<dbReference type="GeneID" id="25376201"/>
<sequence length="116" mass="13331">MKEAWESSKSPVQQAFQKHFTPSLEDAKEPPEDPLATISDHVAKMRECKIPSDSVVEARRDFALHLQLLRDICRTVTLRLEELKWLVYMNEEFDVPVPVPGHDEPYSYPDLEAPVA</sequence>
<feature type="region of interest" description="Disordered" evidence="1">
    <location>
        <begin position="1"/>
        <end position="35"/>
    </location>
</feature>
<keyword evidence="3" id="KW-1185">Reference proteome</keyword>
<evidence type="ECO:0000313" key="3">
    <source>
        <dbReference type="Proteomes" id="UP000030744"/>
    </source>
</evidence>
<evidence type="ECO:0000313" key="2">
    <source>
        <dbReference type="EMBL" id="CDJ32415.1"/>
    </source>
</evidence>
<reference evidence="2" key="1">
    <citation type="submission" date="2013-10" db="EMBL/GenBank/DDBJ databases">
        <title>Genomic analysis of the causative agents of coccidiosis in chickens.</title>
        <authorList>
            <person name="Reid A.J."/>
            <person name="Blake D."/>
            <person name="Billington K."/>
            <person name="Browne H."/>
            <person name="Dunn M."/>
            <person name="Hung S."/>
            <person name="Kawahara F."/>
            <person name="Miranda-Saavedra D."/>
            <person name="Mourier T."/>
            <person name="Nagra H."/>
            <person name="Otto T.D."/>
            <person name="Rawlings N."/>
            <person name="Sanchez A."/>
            <person name="Sanders M."/>
            <person name="Subramaniam C."/>
            <person name="Tay Y."/>
            <person name="Dear P."/>
            <person name="Doerig C."/>
            <person name="Gruber A."/>
            <person name="Parkinson J."/>
            <person name="Shirley M."/>
            <person name="Wan K.L."/>
            <person name="Berriman M."/>
            <person name="Tomley F."/>
            <person name="Pain A."/>
        </authorList>
    </citation>
    <scope>NUCLEOTIDE SEQUENCE [LARGE SCALE GENOMIC DNA]</scope>
    <source>
        <strain evidence="2">Houghton</strain>
    </source>
</reference>